<dbReference type="AlphaFoldDB" id="A0A4Z1PRB4"/>
<evidence type="ECO:0000256" key="4">
    <source>
        <dbReference type="ARBA" id="ARBA00012557"/>
    </source>
</evidence>
<dbReference type="GO" id="GO:0000166">
    <property type="term" value="F:nucleotide binding"/>
    <property type="evidence" value="ECO:0007669"/>
    <property type="project" value="UniProtKB-KW"/>
</dbReference>
<evidence type="ECO:0000256" key="3">
    <source>
        <dbReference type="ARBA" id="ARBA00006462"/>
    </source>
</evidence>
<dbReference type="EC" id="2.4.1.122" evidence="4"/>
<dbReference type="EMBL" id="SNSC02000002">
    <property type="protein sequence ID" value="TID26675.1"/>
    <property type="molecule type" value="Genomic_DNA"/>
</dbReference>
<name>A0A4Z1PRB4_9PEZI</name>
<keyword evidence="5" id="KW-0328">Glycosyltransferase</keyword>
<dbReference type="PANTHER" id="PTHR23033:SF47">
    <property type="entry name" value="APPLE DOMAIN-CONTAINING PROTEIN-RELATED"/>
    <property type="match status" value="1"/>
</dbReference>
<evidence type="ECO:0000256" key="11">
    <source>
        <dbReference type="ARBA" id="ARBA00023136"/>
    </source>
</evidence>
<dbReference type="InterPro" id="IPR003378">
    <property type="entry name" value="Fringe-like_glycosylTrfase"/>
</dbReference>
<evidence type="ECO:0000256" key="10">
    <source>
        <dbReference type="ARBA" id="ARBA00022989"/>
    </source>
</evidence>
<reference evidence="14 15" key="1">
    <citation type="submission" date="2019-04" db="EMBL/GenBank/DDBJ databases">
        <title>High contiguity whole genome sequence and gene annotation resource for two Venturia nashicola isolates.</title>
        <authorList>
            <person name="Prokchorchik M."/>
            <person name="Won K."/>
            <person name="Lee Y."/>
            <person name="Choi E.D."/>
            <person name="Segonzac C."/>
            <person name="Sohn K.H."/>
        </authorList>
    </citation>
    <scope>NUCLEOTIDE SEQUENCE [LARGE SCALE GENOMIC DNA]</scope>
    <source>
        <strain evidence="14 15">PRI2</strain>
    </source>
</reference>
<feature type="domain" description="Fringe-like glycosyltransferase" evidence="13">
    <location>
        <begin position="220"/>
        <end position="305"/>
    </location>
</feature>
<keyword evidence="7" id="KW-0812">Transmembrane</keyword>
<evidence type="ECO:0000256" key="12">
    <source>
        <dbReference type="SAM" id="MobiDB-lite"/>
    </source>
</evidence>
<proteinExistence type="inferred from homology"/>
<feature type="region of interest" description="Disordered" evidence="12">
    <location>
        <begin position="530"/>
        <end position="629"/>
    </location>
</feature>
<evidence type="ECO:0000259" key="13">
    <source>
        <dbReference type="Pfam" id="PF02434"/>
    </source>
</evidence>
<comment type="similarity">
    <text evidence="3">Belongs to the glycosyltransferase 31 family. Beta3-Gal-T subfamily.</text>
</comment>
<dbReference type="PANTHER" id="PTHR23033">
    <property type="entry name" value="BETA1,3-GALACTOSYLTRANSFERASE"/>
    <property type="match status" value="1"/>
</dbReference>
<feature type="compositionally biased region" description="Basic and acidic residues" evidence="12">
    <location>
        <begin position="530"/>
        <end position="616"/>
    </location>
</feature>
<comment type="caution">
    <text evidence="14">The sequence shown here is derived from an EMBL/GenBank/DDBJ whole genome shotgun (WGS) entry which is preliminary data.</text>
</comment>
<evidence type="ECO:0000313" key="15">
    <source>
        <dbReference type="Proteomes" id="UP000298493"/>
    </source>
</evidence>
<organism evidence="14 15">
    <name type="scientific">Venturia nashicola</name>
    <dbReference type="NCBI Taxonomy" id="86259"/>
    <lineage>
        <taxon>Eukaryota</taxon>
        <taxon>Fungi</taxon>
        <taxon>Dikarya</taxon>
        <taxon>Ascomycota</taxon>
        <taxon>Pezizomycotina</taxon>
        <taxon>Dothideomycetes</taxon>
        <taxon>Pleosporomycetidae</taxon>
        <taxon>Venturiales</taxon>
        <taxon>Venturiaceae</taxon>
        <taxon>Venturia</taxon>
    </lineage>
</organism>
<gene>
    <name evidence="14" type="ORF">E6O75_ATG01168</name>
</gene>
<dbReference type="Proteomes" id="UP000298493">
    <property type="component" value="Unassembled WGS sequence"/>
</dbReference>
<keyword evidence="11" id="KW-0472">Membrane</keyword>
<keyword evidence="10" id="KW-1133">Transmembrane helix</keyword>
<evidence type="ECO:0000256" key="8">
    <source>
        <dbReference type="ARBA" id="ARBA00022741"/>
    </source>
</evidence>
<dbReference type="Pfam" id="PF02434">
    <property type="entry name" value="Fringe"/>
    <property type="match status" value="1"/>
</dbReference>
<evidence type="ECO:0000256" key="1">
    <source>
        <dbReference type="ARBA" id="ARBA00004606"/>
    </source>
</evidence>
<comment type="pathway">
    <text evidence="2">Protein modification; protein glycosylation.</text>
</comment>
<keyword evidence="8" id="KW-0547">Nucleotide-binding</keyword>
<sequence>MASRLRGPLQGPRLILALFLGILFIYYLRSGSTGAEPLAVVIPDGQSTTAIVSPGELNEVDRDAPLADKEKESVSDKFWEYVQGHTSHGAENHSPVPHAEHANGAAAPVVPAIVETENEGTTPMDPFCKSLASTKDVLIVVRTPASELYSQLPAHFFTTLRCVDFLLYSTVHQNVGPYTVHDALANISDARRAKHRDFELYDKLQSAQNFVADLHSITEDNDHNLDKWSIIPHVVDAYKQYPEKKWFVFIESDTYLSVSNMLPWLAKLDHEKDLFAGAQVMIGDVELAHSGSGMILSQSTAAKLSDRSNTRTDAWQDMVGNSCCGDKILAQALKEVNVTLHRSFPMIQGETPFSLDWSERHWCRTAMTWHRMSPSTLDMLWQFESSWVLEHSKDGLGSAPPMLFRDYFQTFLVPLLRTTHNRTDWDNLANSLTYTESSGGQFAHYSFQSCRAACDLRLSCVQYAWEPNKCRLGTVVRLGEKVASDKRMMSGWNPKRVEKFGAKVDACTAERAYLMPMEKNAQDEMKLMEEERKKKEEEMVAAEEERTRLATEEQSKKEKEDREGERRKKEMDKAKAAADREREKIQKQLEEHQKKVEEDKRKSEEEKKAAAAELEKAAQAQAQTQDNEQ</sequence>
<evidence type="ECO:0000256" key="5">
    <source>
        <dbReference type="ARBA" id="ARBA00022676"/>
    </source>
</evidence>
<dbReference type="OrthoDB" id="414175at2759"/>
<protein>
    <recommendedName>
        <fullName evidence="4">N-acetylgalactosaminide beta-1,3-galactosyltransferase</fullName>
        <ecNumber evidence="4">2.4.1.122</ecNumber>
    </recommendedName>
</protein>
<comment type="subcellular location">
    <subcellularLocation>
        <location evidence="1">Membrane</location>
        <topology evidence="1">Single-pass type II membrane protein</topology>
    </subcellularLocation>
</comment>
<evidence type="ECO:0000256" key="6">
    <source>
        <dbReference type="ARBA" id="ARBA00022679"/>
    </source>
</evidence>
<keyword evidence="15" id="KW-1185">Reference proteome</keyword>
<dbReference type="Gene3D" id="3.90.550.50">
    <property type="match status" value="1"/>
</dbReference>
<keyword evidence="6" id="KW-0808">Transferase</keyword>
<evidence type="ECO:0000256" key="2">
    <source>
        <dbReference type="ARBA" id="ARBA00004922"/>
    </source>
</evidence>
<dbReference type="GO" id="GO:0016020">
    <property type="term" value="C:membrane"/>
    <property type="evidence" value="ECO:0007669"/>
    <property type="project" value="UniProtKB-SubCell"/>
</dbReference>
<dbReference type="GO" id="GO:0016263">
    <property type="term" value="F:glycoprotein-N-acetylgalactosamine 3-beta-galactosyltransferase activity"/>
    <property type="evidence" value="ECO:0007669"/>
    <property type="project" value="UniProtKB-EC"/>
</dbReference>
<dbReference type="STRING" id="86259.A0A4Z1PRB4"/>
<evidence type="ECO:0000256" key="7">
    <source>
        <dbReference type="ARBA" id="ARBA00022692"/>
    </source>
</evidence>
<evidence type="ECO:0000256" key="9">
    <source>
        <dbReference type="ARBA" id="ARBA00022968"/>
    </source>
</evidence>
<evidence type="ECO:0000313" key="14">
    <source>
        <dbReference type="EMBL" id="TID26675.1"/>
    </source>
</evidence>
<dbReference type="InterPro" id="IPR026050">
    <property type="entry name" value="C1GALT1/C1GALT1_chp1"/>
</dbReference>
<keyword evidence="9" id="KW-0735">Signal-anchor</keyword>
<accession>A0A4Z1PRB4</accession>